<dbReference type="Pfam" id="PF01826">
    <property type="entry name" value="TIL"/>
    <property type="match status" value="1"/>
</dbReference>
<dbReference type="SUPFAM" id="SSF82895">
    <property type="entry name" value="TSP-1 type 1 repeat"/>
    <property type="match status" value="1"/>
</dbReference>
<dbReference type="Pfam" id="PF08742">
    <property type="entry name" value="C8"/>
    <property type="match status" value="2"/>
</dbReference>
<protein>
    <submittedName>
        <fullName evidence="7">Pedal mucus protein 3</fullName>
    </submittedName>
</protein>
<keyword evidence="8" id="KW-1185">Reference proteome</keyword>
<dbReference type="Proteomes" id="UP001233172">
    <property type="component" value="Unassembled WGS sequence"/>
</dbReference>
<dbReference type="PROSITE" id="PS51233">
    <property type="entry name" value="VWFD"/>
    <property type="match status" value="2"/>
</dbReference>
<dbReference type="SMART" id="SM00832">
    <property type="entry name" value="C8"/>
    <property type="match status" value="2"/>
</dbReference>
<dbReference type="SUPFAM" id="SSF57424">
    <property type="entry name" value="LDL receptor-like module"/>
    <property type="match status" value="1"/>
</dbReference>
<evidence type="ECO:0000313" key="8">
    <source>
        <dbReference type="Proteomes" id="UP001233172"/>
    </source>
</evidence>
<dbReference type="Gene3D" id="2.10.25.10">
    <property type="entry name" value="Laminin"/>
    <property type="match status" value="3"/>
</dbReference>
<dbReference type="SMART" id="SM00209">
    <property type="entry name" value="TSP1"/>
    <property type="match status" value="2"/>
</dbReference>
<keyword evidence="2" id="KW-0106">Calcium</keyword>
<evidence type="ECO:0000256" key="3">
    <source>
        <dbReference type="ARBA" id="ARBA00023157"/>
    </source>
</evidence>
<feature type="domain" description="VWFD" evidence="6">
    <location>
        <begin position="550"/>
        <end position="732"/>
    </location>
</feature>
<keyword evidence="1" id="KW-0245">EGF-like domain</keyword>
<dbReference type="InterPro" id="IPR002172">
    <property type="entry name" value="LDrepeatLR_classA_rpt"/>
</dbReference>
<comment type="caution">
    <text evidence="7">The sequence shown here is derived from an EMBL/GenBank/DDBJ whole genome shotgun (WGS) entry which is preliminary data.</text>
</comment>
<dbReference type="PANTHER" id="PTHR11339:SF395">
    <property type="entry name" value="GH18 DOMAIN-CONTAINING PROTEIN"/>
    <property type="match status" value="1"/>
</dbReference>
<reference evidence="7" key="1">
    <citation type="journal article" date="2023" name="PLoS Negl. Trop. Dis.">
        <title>A genome sequence for Biomphalaria pfeifferi, the major vector snail for the human-infecting parasite Schistosoma mansoni.</title>
        <authorList>
            <person name="Bu L."/>
            <person name="Lu L."/>
            <person name="Laidemitt M.R."/>
            <person name="Zhang S.M."/>
            <person name="Mutuku M."/>
            <person name="Mkoji G."/>
            <person name="Steinauer M."/>
            <person name="Loker E.S."/>
        </authorList>
    </citation>
    <scope>NUCLEOTIDE SEQUENCE</scope>
    <source>
        <strain evidence="7">KasaAsao</strain>
    </source>
</reference>
<dbReference type="InterPro" id="IPR002919">
    <property type="entry name" value="TIL_dom"/>
</dbReference>
<feature type="non-terminal residue" evidence="7">
    <location>
        <position position="1"/>
    </location>
</feature>
<dbReference type="InterPro" id="IPR023415">
    <property type="entry name" value="LDLR_class-A_CS"/>
</dbReference>
<dbReference type="SUPFAM" id="SSF57567">
    <property type="entry name" value="Serine protease inhibitors"/>
    <property type="match status" value="3"/>
</dbReference>
<dbReference type="InterPro" id="IPR036055">
    <property type="entry name" value="LDL_receptor-like_sf"/>
</dbReference>
<keyword evidence="3" id="KW-1015">Disulfide bond</keyword>
<dbReference type="InterPro" id="IPR036383">
    <property type="entry name" value="TSP1_rpt_sf"/>
</dbReference>
<evidence type="ECO:0000313" key="7">
    <source>
        <dbReference type="EMBL" id="KAK0054212.1"/>
    </source>
</evidence>
<dbReference type="PROSITE" id="PS50068">
    <property type="entry name" value="LDLRA_2"/>
    <property type="match status" value="1"/>
</dbReference>
<dbReference type="InterPro" id="IPR014853">
    <property type="entry name" value="VWF/SSPO/ZAN-like_Cys-rich_dom"/>
</dbReference>
<dbReference type="PROSITE" id="PS01209">
    <property type="entry name" value="LDLRA_1"/>
    <property type="match status" value="1"/>
</dbReference>
<dbReference type="Pfam" id="PF00094">
    <property type="entry name" value="VWD"/>
    <property type="match status" value="2"/>
</dbReference>
<dbReference type="PANTHER" id="PTHR11339">
    <property type="entry name" value="EXTRACELLULAR MATRIX GLYCOPROTEIN RELATED"/>
    <property type="match status" value="1"/>
</dbReference>
<dbReference type="Gene3D" id="4.10.400.10">
    <property type="entry name" value="Low-density Lipoprotein Receptor"/>
    <property type="match status" value="1"/>
</dbReference>
<dbReference type="SMART" id="SM00216">
    <property type="entry name" value="VWD"/>
    <property type="match status" value="2"/>
</dbReference>
<reference evidence="7" key="2">
    <citation type="submission" date="2023-04" db="EMBL/GenBank/DDBJ databases">
        <authorList>
            <person name="Bu L."/>
            <person name="Lu L."/>
            <person name="Laidemitt M.R."/>
            <person name="Zhang S.M."/>
            <person name="Mutuku M."/>
            <person name="Mkoji G."/>
            <person name="Steinauer M."/>
            <person name="Loker E.S."/>
        </authorList>
    </citation>
    <scope>NUCLEOTIDE SEQUENCE</scope>
    <source>
        <strain evidence="7">KasaAsao</strain>
        <tissue evidence="7">Whole Snail</tissue>
    </source>
</reference>
<dbReference type="InterPro" id="IPR000884">
    <property type="entry name" value="TSP1_rpt"/>
</dbReference>
<proteinExistence type="predicted"/>
<dbReference type="CDD" id="cd19941">
    <property type="entry name" value="TIL"/>
    <property type="match status" value="2"/>
</dbReference>
<dbReference type="InterPro" id="IPR036084">
    <property type="entry name" value="Ser_inhib-like_sf"/>
</dbReference>
<comment type="caution">
    <text evidence="5">Lacks conserved residue(s) required for the propagation of feature annotation.</text>
</comment>
<sequence>MICFRIIHRIWLLGLYVILIGFMSIRPSLARRCKTPTSHIMSKTVECHQAVKDIVLESFTLDVRETENRNNWRHDEDKTMSRIFNGFLGECVIYKNITIEVCCPGYTGVNCEKAPGKERNQFCYAKKHCRSKLVLNESFVDAESCCRDASRSWGMSKNGNFCLDCSKVQPSPMSQSQLLGPYLTCRAGALCTVQTFLGAVYQPFSVSCNITLLELDNIKIDSWTHCSNETSKCYKGLRVHHISRERVYQVDDESIAMTSTNMNYTVKSVLFSQHLDHVEKIGDVNFDVLSDSIVLAFPVLDLFIRRDSNIEIFITVGFDSPLIHDKYIGGACQKLRPDKQTEQKLNNLMKVYSHQLDVQPNWSEKSRPCRTSYELEMARSACYLLTTDIFRPCHDKVDVKPYIEYCMDTFCLMPVSTKNVTRCQAMAAYVSACLMENIVLSWRVKSGCDMKCPANMVYSDCGPSQRPACGRTQSPPGCLGQQATCISGCHCPDGLLYYNKSCVTPSECPCSQHGRYYKHNERIHLLDTCQVCTCAASGLWTCVKSNNCYASCSVYGPGILTTFDRQDFFLSSDDTTCLFTLVAHQKNDLQINMISQKSPLTPSTLTPLGVELKGDKVHFVVIFQNSSFYKVLDLKSNSSVRLPYTNEFVYIRTPTSSSIAIDAFEFRILLFNLNYLVVATWESFYEAGSLRGLCGNMNRQIHDDRLLPSGIDAESDDKYIGAYSTDSCGRSGFRSIDDSVGRQQKFAGLSDILENIYIPISNLDRVALVSQEWSVVQSTLLKLSHSLQIPFSFLIGHLKKHTSLPDLLPEMQTCQGDLDYNDHTPVWLSHCLDPQLSVRMFTDKTVPGCSCPHGHLLTHEGHCVKRKDCPCFEVQSKAYVKPGSFQKDFCIRCQCDDALISCRDKCAEIVCPKNQVAYTKIKRQNDMCARYKCPDKFNTIMTCADDIRDCVCQDGFAETFDGQCTRIGTCPCFYNDIWYPNNSEITIQFDIVKCDNSVWRKIKRIDFHASCYLSGTSMTVVTFDGSMFRFPGRCSYTLIKSSTPEVKVSIKNLACGSSGIACSHKIDIHVGDTHVQLIKGIEGIITGNTVLALNDSLRLGDVHIFSSTLHTVVSFQEIALYWSGALLTKIQVSDKWLNKLEGLCGTYDFDSKNDFLKSDHSLGSDAIEFGMSWKEEGAICSDSDYDITTPSCEKHPHRSAWAKELCSVIATSEMFQGCRQMMPESNIKRFVSDCEENACTCDKGGDCECLCDSIAHFALTCSDLGFPSHWRSQHLCPVQCEGGMVYQAKDAPCHMTCYDISKNTSANCLTHVQVEGCFCPTGQVLHESSCISPNECPCYHNGRWYDADSVNIVDCMNCVCQGGVFLCTGENCTKCHIDQFECLESHKCISNSSVCDEVQDCEDGSDESSDECLELDTTVHEKVTETFAPEITTVSEAVTETFAPEITTVFEEVTETFAPEITTVSEEATETFPPEIKTVSDKVTETFGPENTTVSEDVTETFAPEITTVSKKVTETFVPNISTISEKVTETIVPEITTEITVSTTTDKTKKATEEEITTFTKTKETTEEELTTTAKTKETPKEELTTTAKTIETTETRKEEFTTTALMKETTEEELTTTAKTIETTKEEFTTTAKTIETTEEEFTTTAKMKETTKEEITITAKTIETTTEEELTTASATKETTTEEELTTTAKTIETTTEEELTTAAKTIETTTEEELTTAAKTIETTTEEELTTAAKTKETTTEEELTTTAKTIETTTEEELTTTVKTIETTTEEELTTTAKTIETTTEEELTTAVKTIETTTEEELTTTAKTIETTTEEELTTTAKTIETTTEEELTTAAKTIETTTEEELTTAAKTIETTTEEELTTAAKTKETTTEEELTTTAKTIETTTEEELTTTVKTIETTTEEELTTTAKTIETTTEEELTTAVKTIETTTEEELTTTAKTIETTTEEELTTTVKTLETTTEEELTTAAKTKETTTEEELTTTAKAIETTIEEELTTTAKTIETTTEEELTTTAKTIETTKEEFTTTAIMKETPKEELTTTDKTIETTTEEELTTAATTKETTIEEELSTTAKTIETTTEEELTTTAKTIETTTEEVLTATAKTIETTEEELTTTAMMKETPKEELTTTAMMKETPKEEFTTTAMMKETTKEEFATTAKTKETTEKEFTTAAKTIETTEEEITTTEKTTKTTPQRVLTTTEKTIETTPQKLLTTTEKTIQTTLEYSITELSKETTLSQEMTTKAQYTSLEMPGSTTNAKYINETSTITKLTQYTTTSPIAAALSLTISRQLACLCHQGQCVQGDACKCVNETGQHRPNNATYFDSKTCQICQCTKNATDCRNLTLMSTVPNDLQSLFSTEQWSSWSDCSVLRGLGTSSRYRFKFNETCKFRVNETRECLATNKYCITSNNLLVADGESRDMGNCQMCTCHNGELTCGENIHAVPENEIWNQWSPWSHCTENCSSYYQIRCRTCKIPVCLNVTCSKPQCEKRDCGEKP</sequence>
<dbReference type="CDD" id="cd00112">
    <property type="entry name" value="LDLa"/>
    <property type="match status" value="1"/>
</dbReference>
<evidence type="ECO:0000259" key="6">
    <source>
        <dbReference type="PROSITE" id="PS51233"/>
    </source>
</evidence>
<accession>A0AAD8F757</accession>
<dbReference type="EMBL" id="JASAOG010000079">
    <property type="protein sequence ID" value="KAK0054212.1"/>
    <property type="molecule type" value="Genomic_DNA"/>
</dbReference>
<dbReference type="PROSITE" id="PS50092">
    <property type="entry name" value="TSP1"/>
    <property type="match status" value="1"/>
</dbReference>
<evidence type="ECO:0000256" key="2">
    <source>
        <dbReference type="ARBA" id="ARBA00022837"/>
    </source>
</evidence>
<evidence type="ECO:0000256" key="5">
    <source>
        <dbReference type="PROSITE-ProRule" id="PRU00124"/>
    </source>
</evidence>
<keyword evidence="4" id="KW-0325">Glycoprotein</keyword>
<dbReference type="SMART" id="SM00192">
    <property type="entry name" value="LDLa"/>
    <property type="match status" value="1"/>
</dbReference>
<organism evidence="7 8">
    <name type="scientific">Biomphalaria pfeifferi</name>
    <name type="common">Bloodfluke planorb</name>
    <name type="synonym">Freshwater snail</name>
    <dbReference type="NCBI Taxonomy" id="112525"/>
    <lineage>
        <taxon>Eukaryota</taxon>
        <taxon>Metazoa</taxon>
        <taxon>Spiralia</taxon>
        <taxon>Lophotrochozoa</taxon>
        <taxon>Mollusca</taxon>
        <taxon>Gastropoda</taxon>
        <taxon>Heterobranchia</taxon>
        <taxon>Euthyneura</taxon>
        <taxon>Panpulmonata</taxon>
        <taxon>Hygrophila</taxon>
        <taxon>Lymnaeoidea</taxon>
        <taxon>Planorbidae</taxon>
        <taxon>Biomphalaria</taxon>
    </lineage>
</organism>
<dbReference type="GO" id="GO:0005615">
    <property type="term" value="C:extracellular space"/>
    <property type="evidence" value="ECO:0007669"/>
    <property type="project" value="TreeGrafter"/>
</dbReference>
<evidence type="ECO:0000256" key="1">
    <source>
        <dbReference type="ARBA" id="ARBA00022536"/>
    </source>
</evidence>
<feature type="domain" description="VWFD" evidence="6">
    <location>
        <begin position="1009"/>
        <end position="1181"/>
    </location>
</feature>
<dbReference type="Pfam" id="PF00057">
    <property type="entry name" value="Ldl_recept_a"/>
    <property type="match status" value="1"/>
</dbReference>
<evidence type="ECO:0000256" key="4">
    <source>
        <dbReference type="ARBA" id="ARBA00023180"/>
    </source>
</evidence>
<dbReference type="InterPro" id="IPR050780">
    <property type="entry name" value="Mucin_vWF_Thrombospondin_sf"/>
</dbReference>
<dbReference type="GO" id="GO:0031012">
    <property type="term" value="C:extracellular matrix"/>
    <property type="evidence" value="ECO:0007669"/>
    <property type="project" value="TreeGrafter"/>
</dbReference>
<name>A0AAD8F757_BIOPF</name>
<dbReference type="InterPro" id="IPR001846">
    <property type="entry name" value="VWF_type-D"/>
</dbReference>
<gene>
    <name evidence="7" type="ORF">Bpfe_016276</name>
</gene>